<organism evidence="2 3">
    <name type="scientific">Sporosarcina ureae</name>
    <dbReference type="NCBI Taxonomy" id="1571"/>
    <lineage>
        <taxon>Bacteria</taxon>
        <taxon>Bacillati</taxon>
        <taxon>Bacillota</taxon>
        <taxon>Bacilli</taxon>
        <taxon>Bacillales</taxon>
        <taxon>Caryophanaceae</taxon>
        <taxon>Sporosarcina</taxon>
    </lineage>
</organism>
<accession>A0ABN4YPN4</accession>
<keyword evidence="3" id="KW-1185">Reference proteome</keyword>
<reference evidence="2 3" key="1">
    <citation type="submission" date="2016-04" db="EMBL/GenBank/DDBJ databases">
        <title>Comparative Genomics and Epigenetics of Sporosarcina ureae.</title>
        <authorList>
            <person name="Oliver A.S."/>
            <person name="Cooper K.K."/>
        </authorList>
    </citation>
    <scope>NUCLEOTIDE SEQUENCE [LARGE SCALE GENOMIC DNA]</scope>
    <source>
        <strain evidence="2 3">S204</strain>
    </source>
</reference>
<name>A0ABN4YPN4_SPOUR</name>
<dbReference type="Proteomes" id="UP000192486">
    <property type="component" value="Chromosome"/>
</dbReference>
<evidence type="ECO:0000313" key="3">
    <source>
        <dbReference type="Proteomes" id="UP000192486"/>
    </source>
</evidence>
<dbReference type="RefSeq" id="WP_029053470.1">
    <property type="nucleotide sequence ID" value="NZ_CP015108.1"/>
</dbReference>
<protein>
    <recommendedName>
        <fullName evidence="1">DUF2529 domain-containing protein</fullName>
    </recommendedName>
</protein>
<evidence type="ECO:0000259" key="1">
    <source>
        <dbReference type="Pfam" id="PF10740"/>
    </source>
</evidence>
<dbReference type="Gene3D" id="3.40.50.10490">
    <property type="entry name" value="Glucose-6-phosphate isomerase like protein, domain 1"/>
    <property type="match status" value="1"/>
</dbReference>
<proteinExistence type="predicted"/>
<dbReference type="InterPro" id="IPR019676">
    <property type="entry name" value="DUF2529"/>
</dbReference>
<gene>
    <name evidence="2" type="ORF">SporoS204_12160</name>
</gene>
<evidence type="ECO:0000313" key="2">
    <source>
        <dbReference type="EMBL" id="ARF14837.1"/>
    </source>
</evidence>
<dbReference type="Pfam" id="PF10740">
    <property type="entry name" value="DUF2529"/>
    <property type="match status" value="1"/>
</dbReference>
<sequence>MKILTTQIRGLLERIAEGQDESMEETARLLAQALVGEGRIVLTAFDEMEAVTATALEGVEPLEGAIRYTKELELTTADRVWLLVRKADHPAALKLARELADQFIPFAVLAADKEEEDNELASLAYTYISTGLKKGLIPGPTGERIVQPHALAALFVYEAVKLSIDDMLADEDDEL</sequence>
<feature type="domain" description="DUF2529" evidence="1">
    <location>
        <begin position="1"/>
        <end position="168"/>
    </location>
</feature>
<dbReference type="EMBL" id="CP015108">
    <property type="protein sequence ID" value="ARF14837.1"/>
    <property type="molecule type" value="Genomic_DNA"/>
</dbReference>